<dbReference type="PROSITE" id="PS00383">
    <property type="entry name" value="TYR_PHOSPHATASE_1"/>
    <property type="match status" value="1"/>
</dbReference>
<dbReference type="InterPro" id="IPR041782">
    <property type="entry name" value="PTPN14/21_FERM_C"/>
</dbReference>
<dbReference type="SUPFAM" id="SSF50729">
    <property type="entry name" value="PH domain-like"/>
    <property type="match status" value="1"/>
</dbReference>
<dbReference type="SUPFAM" id="SSF54236">
    <property type="entry name" value="Ubiquitin-like"/>
    <property type="match status" value="1"/>
</dbReference>
<feature type="compositionally biased region" description="Acidic residues" evidence="9">
    <location>
        <begin position="358"/>
        <end position="369"/>
    </location>
</feature>
<name>A0A8K0EQV2_BRALA</name>
<dbReference type="PANTHER" id="PTHR45706:SF1">
    <property type="entry name" value="PEZ, ISOFORM A"/>
    <property type="match status" value="1"/>
</dbReference>
<dbReference type="InterPro" id="IPR000242">
    <property type="entry name" value="PTP_cat"/>
</dbReference>
<dbReference type="FunFam" id="2.30.29.30:FF:000149">
    <property type="entry name" value="Tyrosine-protein phosphatase non-receptor type"/>
    <property type="match status" value="1"/>
</dbReference>
<dbReference type="Gene3D" id="3.10.20.90">
    <property type="entry name" value="Phosphatidylinositol 3-kinase Catalytic Subunit, Chain A, domain 1"/>
    <property type="match status" value="1"/>
</dbReference>
<dbReference type="PROSITE" id="PS50056">
    <property type="entry name" value="TYR_PHOSPHATASE_2"/>
    <property type="match status" value="1"/>
</dbReference>
<reference evidence="13" key="1">
    <citation type="submission" date="2022-01" db="EMBL/GenBank/DDBJ databases">
        <authorList>
            <person name="Braso-Vives M."/>
        </authorList>
    </citation>
    <scope>NUCLEOTIDE SEQUENCE</scope>
</reference>
<organism evidence="13 14">
    <name type="scientific">Branchiostoma lanceolatum</name>
    <name type="common">Common lancelet</name>
    <name type="synonym">Amphioxus lanceolatum</name>
    <dbReference type="NCBI Taxonomy" id="7740"/>
    <lineage>
        <taxon>Eukaryota</taxon>
        <taxon>Metazoa</taxon>
        <taxon>Chordata</taxon>
        <taxon>Cephalochordata</taxon>
        <taxon>Leptocardii</taxon>
        <taxon>Amphioxiformes</taxon>
        <taxon>Branchiostomatidae</taxon>
        <taxon>Branchiostoma</taxon>
    </lineage>
</organism>
<evidence type="ECO:0000256" key="9">
    <source>
        <dbReference type="SAM" id="MobiDB-lite"/>
    </source>
</evidence>
<feature type="compositionally biased region" description="Basic and acidic residues" evidence="9">
    <location>
        <begin position="884"/>
        <end position="901"/>
    </location>
</feature>
<dbReference type="InterPro" id="IPR029021">
    <property type="entry name" value="Prot-tyrosine_phosphatase-like"/>
</dbReference>
<evidence type="ECO:0000259" key="12">
    <source>
        <dbReference type="PROSITE" id="PS50057"/>
    </source>
</evidence>
<dbReference type="OrthoDB" id="10012364at2759"/>
<evidence type="ECO:0000313" key="14">
    <source>
        <dbReference type="Proteomes" id="UP000838412"/>
    </source>
</evidence>
<evidence type="ECO:0000256" key="2">
    <source>
        <dbReference type="ARBA" id="ARBA00009649"/>
    </source>
</evidence>
<sequence>MPFGLKLKKTKRYNVHTKNSFVIPVQLLDNTVIECTITTESTGRHCLEAVGQRLELQEVCYFGLRYVSKRLQLQWVELEKPLKKQLDKLAHEPLVYFAVMFYVSNVQKLNQEITRYLFYLQLKSDVIEGRLPCTPEQAMLLASYAIQAEFGDHDSDKHTVDFFKDFILFPPAQSQDDTAIADHVREVINAHQRHCGMAPAQAELSYILEAQQLDGYGQEAYPAKDEAGNNLEVGASYVGIFVKHLSGLPTVYFKWHDVSNIVHNKRLFGVESAKTGEIVQFVMEDAEMTKYVWRMCVLKHKFYRINRASVSKTVWNEVSLDGHRSNLKLAPLVSAASPLKRTPTITKRDAAGMSPVHEEDEQNAEEEAEPSPGDLSYNSSPQVSIDYGLSGSMDNVLSSSTEYVLSNSTDYLLSNSTTSMDRLRAHTPGVHSYMNGSVPMNGSVYNSANSLNHSQVNIHRASPASSNPSINSNTDVSRVDLRPQLPAYRPTPDYETAVRNNRLRSVMDSGQSQSLINLGLSGVYNNPETMVYSQPDMIKHDLYSQRIVSLSQERTFVQSPAVYSPSHTNTTTETFPLHSASFSHTVSTPELAKPYTNMAQITVSSEALLHHYKPPPPYPRHHTSTPDLAMQRYKHPQVSSSSPDLLPRRIVPVPRPQIFQEESIPLVHALQEASRTLVRSTSSLKDEHIMHPAVSIGSVRELPIPEDGPIPPPPYPQNSLPSGNGTLLQRADAMLDVSQNSIRAAPVEQQSANVARPPVQDSPMTNGPSAVAESPQDDVTPSPPDSTSPHRPVIHEVSVIIHEPSPPVHVVNCHPPSPDQSSSSPEVEEAPIPPPRHRKRPVSLVDIGVGTDQELSNESLVHVGRGSEECVTSGYSTSNDSDQEEVKRIEKSSSGSKEDDMRKIGPLKLAAMNGLTIATLPRASKRGSGRTPRDERIQRLEECAEDGVVFTEFSKVYKKKEPAIFMTAQKPDNQARNRFKDILPYEESRVRLIPTQSNPAGYINASHIKMQVGESELKYIAAQGPMENTTEDFWRMVWNQEILIIAMLSHTKEGEKEKSYQYWPTEPTQMCKFGEVEVTLRFSSVSGPYATRGMSVKHAPSGETRTLWHLQFLAWPEHGCPQNVQDFQCFLEEVQSVKRLAYDMPVEREPPLLVHCGNGVGRTGVHILSEVMIRTLEHNKDLDLPTALTSLRDQRMMTVPMLAQYKFVYSVLIQYLKNSRLI</sequence>
<keyword evidence="8" id="KW-0206">Cytoskeleton</keyword>
<comment type="subcellular location">
    <subcellularLocation>
        <location evidence="1">Cytoplasm</location>
        <location evidence="1">Cytoskeleton</location>
    </subcellularLocation>
</comment>
<evidence type="ECO:0000313" key="13">
    <source>
        <dbReference type="EMBL" id="CAH1262707.1"/>
    </source>
</evidence>
<dbReference type="InterPro" id="IPR018979">
    <property type="entry name" value="FERM_N"/>
</dbReference>
<dbReference type="InterPro" id="IPR035963">
    <property type="entry name" value="FERM_2"/>
</dbReference>
<feature type="region of interest" description="Disordered" evidence="9">
    <location>
        <begin position="806"/>
        <end position="901"/>
    </location>
</feature>
<accession>A0A8K0EQV2</accession>
<dbReference type="CDD" id="cd13188">
    <property type="entry name" value="FERM_C_PTPN14_PTPN21"/>
    <property type="match status" value="1"/>
</dbReference>
<dbReference type="Gene3D" id="2.30.29.30">
    <property type="entry name" value="Pleckstrin-homology domain (PH domain)/Phosphotyrosine-binding domain (PTB)"/>
    <property type="match status" value="1"/>
</dbReference>
<dbReference type="SMART" id="SM00404">
    <property type="entry name" value="PTPc_motif"/>
    <property type="match status" value="1"/>
</dbReference>
<dbReference type="Pfam" id="PF09379">
    <property type="entry name" value="FERM_N"/>
    <property type="match status" value="1"/>
</dbReference>
<dbReference type="Gene3D" id="3.90.190.10">
    <property type="entry name" value="Protein tyrosine phosphatase superfamily"/>
    <property type="match status" value="1"/>
</dbReference>
<dbReference type="SMART" id="SM00295">
    <property type="entry name" value="B41"/>
    <property type="match status" value="1"/>
</dbReference>
<dbReference type="GO" id="GO:0004725">
    <property type="term" value="F:protein tyrosine phosphatase activity"/>
    <property type="evidence" value="ECO:0007669"/>
    <property type="project" value="UniProtKB-EC"/>
</dbReference>
<dbReference type="Pfam" id="PF09380">
    <property type="entry name" value="FERM_C"/>
    <property type="match status" value="1"/>
</dbReference>
<dbReference type="EC" id="3.1.3.48" evidence="3"/>
<dbReference type="InterPro" id="IPR003595">
    <property type="entry name" value="Tyr_Pase_cat"/>
</dbReference>
<dbReference type="Proteomes" id="UP000838412">
    <property type="component" value="Chromosome 4"/>
</dbReference>
<feature type="domain" description="Tyrosine specific protein phosphatases" evidence="11">
    <location>
        <begin position="1128"/>
        <end position="1206"/>
    </location>
</feature>
<dbReference type="Pfam" id="PF00373">
    <property type="entry name" value="FERM_M"/>
    <property type="match status" value="1"/>
</dbReference>
<keyword evidence="6" id="KW-0378">Hydrolase</keyword>
<dbReference type="InterPro" id="IPR000387">
    <property type="entry name" value="Tyr_Pase_dom"/>
</dbReference>
<protein>
    <recommendedName>
        <fullName evidence="3">protein-tyrosine-phosphatase</fullName>
        <ecNumber evidence="3">3.1.3.48</ecNumber>
    </recommendedName>
</protein>
<dbReference type="SMART" id="SM00194">
    <property type="entry name" value="PTPc"/>
    <property type="match status" value="1"/>
</dbReference>
<dbReference type="PROSITE" id="PS00660">
    <property type="entry name" value="FERM_1"/>
    <property type="match status" value="1"/>
</dbReference>
<dbReference type="InterPro" id="IPR016130">
    <property type="entry name" value="Tyr_Pase_AS"/>
</dbReference>
<dbReference type="PROSITE" id="PS50055">
    <property type="entry name" value="TYR_PHOSPHATASE_PTP"/>
    <property type="match status" value="1"/>
</dbReference>
<feature type="domain" description="Tyrosine-protein phosphatase" evidence="10">
    <location>
        <begin position="949"/>
        <end position="1215"/>
    </location>
</feature>
<keyword evidence="5" id="KW-0597">Phosphoprotein</keyword>
<dbReference type="InterPro" id="IPR014352">
    <property type="entry name" value="FERM/acyl-CoA-bd_prot_sf"/>
</dbReference>
<evidence type="ECO:0000256" key="1">
    <source>
        <dbReference type="ARBA" id="ARBA00004245"/>
    </source>
</evidence>
<feature type="compositionally biased region" description="Pro residues" evidence="9">
    <location>
        <begin position="706"/>
        <end position="716"/>
    </location>
</feature>
<dbReference type="CDD" id="cd17099">
    <property type="entry name" value="FERM_F1_PTPN14_like"/>
    <property type="match status" value="1"/>
</dbReference>
<dbReference type="InterPro" id="IPR019747">
    <property type="entry name" value="FERM_CS"/>
</dbReference>
<evidence type="ECO:0000256" key="5">
    <source>
        <dbReference type="ARBA" id="ARBA00022553"/>
    </source>
</evidence>
<gene>
    <name evidence="13" type="primary">PTPN14</name>
    <name evidence="13" type="ORF">BLAG_LOCUS17656</name>
</gene>
<evidence type="ECO:0000256" key="4">
    <source>
        <dbReference type="ARBA" id="ARBA00022490"/>
    </source>
</evidence>
<dbReference type="Gene3D" id="1.20.80.10">
    <property type="match status" value="1"/>
</dbReference>
<dbReference type="EMBL" id="OV696689">
    <property type="protein sequence ID" value="CAH1262707.1"/>
    <property type="molecule type" value="Genomic_DNA"/>
</dbReference>
<dbReference type="SMART" id="SM01196">
    <property type="entry name" value="FERM_C"/>
    <property type="match status" value="1"/>
</dbReference>
<dbReference type="FunFam" id="3.10.20.90:FF:000039">
    <property type="entry name" value="Tyrosine-protein phosphatase non-receptor type"/>
    <property type="match status" value="1"/>
</dbReference>
<feature type="region of interest" description="Disordered" evidence="9">
    <location>
        <begin position="744"/>
        <end position="791"/>
    </location>
</feature>
<comment type="similarity">
    <text evidence="2">Belongs to the protein-tyrosine phosphatase family. Non-receptor class subfamily.</text>
</comment>
<dbReference type="GO" id="GO:0005856">
    <property type="term" value="C:cytoskeleton"/>
    <property type="evidence" value="ECO:0007669"/>
    <property type="project" value="UniProtKB-SubCell"/>
</dbReference>
<feature type="region of interest" description="Disordered" evidence="9">
    <location>
        <begin position="701"/>
        <end position="726"/>
    </location>
</feature>
<keyword evidence="4" id="KW-0963">Cytoplasm</keyword>
<proteinExistence type="inferred from homology"/>
<dbReference type="SUPFAM" id="SSF52799">
    <property type="entry name" value="(Phosphotyrosine protein) phosphatases II"/>
    <property type="match status" value="1"/>
</dbReference>
<dbReference type="PANTHER" id="PTHR45706">
    <property type="entry name" value="TYROSINE-PROTEIN PHOSPHATASE"/>
    <property type="match status" value="1"/>
</dbReference>
<dbReference type="FunFam" id="1.20.80.10:FF:000014">
    <property type="entry name" value="Tyrosine-protein phosphatase non-receptor type"/>
    <property type="match status" value="1"/>
</dbReference>
<dbReference type="InterPro" id="IPR018980">
    <property type="entry name" value="FERM_PH-like_C"/>
</dbReference>
<keyword evidence="7" id="KW-0904">Protein phosphatase</keyword>
<keyword evidence="14" id="KW-1185">Reference proteome</keyword>
<evidence type="ECO:0000259" key="11">
    <source>
        <dbReference type="PROSITE" id="PS50056"/>
    </source>
</evidence>
<dbReference type="CDD" id="cd14473">
    <property type="entry name" value="FERM_B-lobe"/>
    <property type="match status" value="1"/>
</dbReference>
<evidence type="ECO:0000259" key="10">
    <source>
        <dbReference type="PROSITE" id="PS50055"/>
    </source>
</evidence>
<dbReference type="SUPFAM" id="SSF47031">
    <property type="entry name" value="Second domain of FERM"/>
    <property type="match status" value="1"/>
</dbReference>
<dbReference type="PRINTS" id="PR00935">
    <property type="entry name" value="BAND41"/>
</dbReference>
<dbReference type="InterPro" id="IPR029071">
    <property type="entry name" value="Ubiquitin-like_domsf"/>
</dbReference>
<dbReference type="InterPro" id="IPR011993">
    <property type="entry name" value="PH-like_dom_sf"/>
</dbReference>
<feature type="region of interest" description="Disordered" evidence="9">
    <location>
        <begin position="341"/>
        <end position="381"/>
    </location>
</feature>
<dbReference type="InterPro" id="IPR000299">
    <property type="entry name" value="FERM_domain"/>
</dbReference>
<dbReference type="InterPro" id="IPR019748">
    <property type="entry name" value="FERM_central"/>
</dbReference>
<evidence type="ECO:0000256" key="3">
    <source>
        <dbReference type="ARBA" id="ARBA00013064"/>
    </source>
</evidence>
<feature type="domain" description="FERM" evidence="12">
    <location>
        <begin position="21"/>
        <end position="307"/>
    </location>
</feature>
<evidence type="ECO:0000256" key="6">
    <source>
        <dbReference type="ARBA" id="ARBA00022801"/>
    </source>
</evidence>
<evidence type="ECO:0000256" key="7">
    <source>
        <dbReference type="ARBA" id="ARBA00022912"/>
    </source>
</evidence>
<evidence type="ECO:0000256" key="8">
    <source>
        <dbReference type="ARBA" id="ARBA00023212"/>
    </source>
</evidence>
<dbReference type="PROSITE" id="PS50057">
    <property type="entry name" value="FERM_3"/>
    <property type="match status" value="1"/>
</dbReference>
<dbReference type="InterPro" id="IPR019749">
    <property type="entry name" value="Band_41_domain"/>
</dbReference>
<feature type="compositionally biased region" description="Polar residues" evidence="9">
    <location>
        <begin position="744"/>
        <end position="753"/>
    </location>
</feature>
<dbReference type="AlphaFoldDB" id="A0A8K0EQV2"/>
<dbReference type="Pfam" id="PF00102">
    <property type="entry name" value="Y_phosphatase"/>
    <property type="match status" value="1"/>
</dbReference>
<dbReference type="PRINTS" id="PR00700">
    <property type="entry name" value="PRTYPHPHTASE"/>
</dbReference>